<dbReference type="EMBL" id="UINC01036612">
    <property type="protein sequence ID" value="SVB30851.1"/>
    <property type="molecule type" value="Genomic_DNA"/>
</dbReference>
<dbReference type="Gene3D" id="3.40.630.10">
    <property type="entry name" value="Zn peptidases"/>
    <property type="match status" value="1"/>
</dbReference>
<evidence type="ECO:0000313" key="1">
    <source>
        <dbReference type="EMBL" id="SVB30851.1"/>
    </source>
</evidence>
<reference evidence="1" key="1">
    <citation type="submission" date="2018-05" db="EMBL/GenBank/DDBJ databases">
        <authorList>
            <person name="Lanie J.A."/>
            <person name="Ng W.-L."/>
            <person name="Kazmierczak K.M."/>
            <person name="Andrzejewski T.M."/>
            <person name="Davidsen T.M."/>
            <person name="Wayne K.J."/>
            <person name="Tettelin H."/>
            <person name="Glass J.I."/>
            <person name="Rusch D."/>
            <person name="Podicherti R."/>
            <person name="Tsui H.-C.T."/>
            <person name="Winkler M.E."/>
        </authorList>
    </citation>
    <scope>NUCLEOTIDE SEQUENCE</scope>
</reference>
<dbReference type="AlphaFoldDB" id="A0A382CZE1"/>
<name>A0A382CZE1_9ZZZZ</name>
<feature type="non-terminal residue" evidence="1">
    <location>
        <position position="46"/>
    </location>
</feature>
<gene>
    <name evidence="1" type="ORF">METZ01_LOCUS183705</name>
</gene>
<sequence>MKTKALHNQLVDWRQDLHMNPQIGFEEEYASKKVASLLKEFGLEVH</sequence>
<accession>A0A382CZE1</accession>
<protein>
    <recommendedName>
        <fullName evidence="2">Peptidase M20 dimerisation domain-containing protein</fullName>
    </recommendedName>
</protein>
<dbReference type="SUPFAM" id="SSF53187">
    <property type="entry name" value="Zn-dependent exopeptidases"/>
    <property type="match status" value="1"/>
</dbReference>
<proteinExistence type="predicted"/>
<evidence type="ECO:0008006" key="2">
    <source>
        <dbReference type="Google" id="ProtNLM"/>
    </source>
</evidence>
<organism evidence="1">
    <name type="scientific">marine metagenome</name>
    <dbReference type="NCBI Taxonomy" id="408172"/>
    <lineage>
        <taxon>unclassified sequences</taxon>
        <taxon>metagenomes</taxon>
        <taxon>ecological metagenomes</taxon>
    </lineage>
</organism>